<dbReference type="SUPFAM" id="SSF53850">
    <property type="entry name" value="Periplasmic binding protein-like II"/>
    <property type="match status" value="1"/>
</dbReference>
<dbReference type="EMBL" id="JACYFC010000002">
    <property type="protein sequence ID" value="MBD5770986.1"/>
    <property type="molecule type" value="Genomic_DNA"/>
</dbReference>
<keyword evidence="2" id="KW-0805">Transcription regulation</keyword>
<dbReference type="Gene3D" id="3.40.190.290">
    <property type="match status" value="1"/>
</dbReference>
<dbReference type="RefSeq" id="WP_191594345.1">
    <property type="nucleotide sequence ID" value="NZ_JACYFC010000002.1"/>
</dbReference>
<feature type="domain" description="HTH lysR-type" evidence="5">
    <location>
        <begin position="6"/>
        <end position="63"/>
    </location>
</feature>
<dbReference type="PANTHER" id="PTHR30537">
    <property type="entry name" value="HTH-TYPE TRANSCRIPTIONAL REGULATOR"/>
    <property type="match status" value="1"/>
</dbReference>
<evidence type="ECO:0000259" key="5">
    <source>
        <dbReference type="PROSITE" id="PS50931"/>
    </source>
</evidence>
<dbReference type="Proteomes" id="UP000604161">
    <property type="component" value="Unassembled WGS sequence"/>
</dbReference>
<dbReference type="InterPro" id="IPR058163">
    <property type="entry name" value="LysR-type_TF_proteobact-type"/>
</dbReference>
<dbReference type="Pfam" id="PF00126">
    <property type="entry name" value="HTH_1"/>
    <property type="match status" value="1"/>
</dbReference>
<dbReference type="CDD" id="cd08422">
    <property type="entry name" value="PBP2_CrgA_like"/>
    <property type="match status" value="1"/>
</dbReference>
<keyword evidence="3" id="KW-0238">DNA-binding</keyword>
<dbReference type="InterPro" id="IPR036388">
    <property type="entry name" value="WH-like_DNA-bd_sf"/>
</dbReference>
<reference evidence="6 7" key="1">
    <citation type="submission" date="2020-09" db="EMBL/GenBank/DDBJ databases">
        <title>Marinomonas sp. nov., isolated from the cysticercosis algae of Qingdao, China.</title>
        <authorList>
            <person name="Sun X."/>
        </authorList>
    </citation>
    <scope>NUCLEOTIDE SEQUENCE [LARGE SCALE GENOMIC DNA]</scope>
    <source>
        <strain evidence="6 7">SM2066</strain>
    </source>
</reference>
<dbReference type="PANTHER" id="PTHR30537:SF5">
    <property type="entry name" value="HTH-TYPE TRANSCRIPTIONAL ACTIVATOR TTDR-RELATED"/>
    <property type="match status" value="1"/>
</dbReference>
<dbReference type="SUPFAM" id="SSF46785">
    <property type="entry name" value="Winged helix' DNA-binding domain"/>
    <property type="match status" value="1"/>
</dbReference>
<sequence length="298" mass="33135">MEVSFEQLKSMVVFAQVVDQGSLTAAAKVMGISRGVVSYHLKKLEEHLGVKLLNRTTRSLSLTETGDAYYQRCRTIAYQAHEANQQIEKAKQEPVGKLKITCPVNLGLQVIVPALNEFRRLYPLIELNVSLSDDVVNIIKEGVDLAIRGAPLLDSGLQASKLKTFETCLCGSPDYFRRRGRPTQPEELYDHDWVVYTPAANTVHLSQESRSFSLSVHGSVSTNNAAARTLFLEGGNGIGKIPMYDAIPRIKRGSLERILADYHCTGIDVYAVFPPGTAESKKLRLLLDFLKESFTRLH</sequence>
<evidence type="ECO:0000256" key="1">
    <source>
        <dbReference type="ARBA" id="ARBA00009437"/>
    </source>
</evidence>
<evidence type="ECO:0000256" key="2">
    <source>
        <dbReference type="ARBA" id="ARBA00023015"/>
    </source>
</evidence>
<evidence type="ECO:0000313" key="6">
    <source>
        <dbReference type="EMBL" id="MBD5770986.1"/>
    </source>
</evidence>
<organism evidence="6 7">
    <name type="scientific">Marinomonas colpomeniae</name>
    <dbReference type="NCBI Taxonomy" id="2774408"/>
    <lineage>
        <taxon>Bacteria</taxon>
        <taxon>Pseudomonadati</taxon>
        <taxon>Pseudomonadota</taxon>
        <taxon>Gammaproteobacteria</taxon>
        <taxon>Oceanospirillales</taxon>
        <taxon>Oceanospirillaceae</taxon>
        <taxon>Marinomonas</taxon>
    </lineage>
</organism>
<keyword evidence="4" id="KW-0804">Transcription</keyword>
<proteinExistence type="inferred from homology"/>
<evidence type="ECO:0000256" key="4">
    <source>
        <dbReference type="ARBA" id="ARBA00023163"/>
    </source>
</evidence>
<name>A0ABR8NY82_9GAMM</name>
<dbReference type="Pfam" id="PF03466">
    <property type="entry name" value="LysR_substrate"/>
    <property type="match status" value="1"/>
</dbReference>
<protein>
    <submittedName>
        <fullName evidence="6">LysR family transcriptional regulator</fullName>
    </submittedName>
</protein>
<evidence type="ECO:0000313" key="7">
    <source>
        <dbReference type="Proteomes" id="UP000604161"/>
    </source>
</evidence>
<dbReference type="InterPro" id="IPR036390">
    <property type="entry name" value="WH_DNA-bd_sf"/>
</dbReference>
<keyword evidence="7" id="KW-1185">Reference proteome</keyword>
<dbReference type="PROSITE" id="PS50931">
    <property type="entry name" value="HTH_LYSR"/>
    <property type="match status" value="1"/>
</dbReference>
<evidence type="ECO:0000256" key="3">
    <source>
        <dbReference type="ARBA" id="ARBA00023125"/>
    </source>
</evidence>
<dbReference type="Gene3D" id="1.10.10.10">
    <property type="entry name" value="Winged helix-like DNA-binding domain superfamily/Winged helix DNA-binding domain"/>
    <property type="match status" value="1"/>
</dbReference>
<gene>
    <name evidence="6" type="ORF">IF202_07960</name>
</gene>
<comment type="similarity">
    <text evidence="1">Belongs to the LysR transcriptional regulatory family.</text>
</comment>
<dbReference type="InterPro" id="IPR000847">
    <property type="entry name" value="LysR_HTH_N"/>
</dbReference>
<accession>A0ABR8NY82</accession>
<dbReference type="InterPro" id="IPR005119">
    <property type="entry name" value="LysR_subst-bd"/>
</dbReference>
<comment type="caution">
    <text evidence="6">The sequence shown here is derived from an EMBL/GenBank/DDBJ whole genome shotgun (WGS) entry which is preliminary data.</text>
</comment>